<dbReference type="STRING" id="445960.SAMN05421542_3635"/>
<reference evidence="2 4" key="2">
    <citation type="submission" date="2018-06" db="EMBL/GenBank/DDBJ databases">
        <authorList>
            <consortium name="Pathogen Informatics"/>
            <person name="Doyle S."/>
        </authorList>
    </citation>
    <scope>NUCLEOTIDE SEQUENCE [LARGE SCALE GENOMIC DNA]</scope>
    <source>
        <strain evidence="2 4">NCTC13492</strain>
    </source>
</reference>
<organism evidence="2 4">
    <name type="scientific">Chryseobacterium jejuense</name>
    <dbReference type="NCBI Taxonomy" id="445960"/>
    <lineage>
        <taxon>Bacteria</taxon>
        <taxon>Pseudomonadati</taxon>
        <taxon>Bacteroidota</taxon>
        <taxon>Flavobacteriia</taxon>
        <taxon>Flavobacteriales</taxon>
        <taxon>Weeksellaceae</taxon>
        <taxon>Chryseobacterium group</taxon>
        <taxon>Chryseobacterium</taxon>
    </lineage>
</organism>
<evidence type="ECO:0000313" key="2">
    <source>
        <dbReference type="EMBL" id="SQB46361.1"/>
    </source>
</evidence>
<dbReference type="EMBL" id="FNEG01000006">
    <property type="protein sequence ID" value="SDJ51365.1"/>
    <property type="molecule type" value="Genomic_DNA"/>
</dbReference>
<protein>
    <submittedName>
        <fullName evidence="2">Uncharacterized protein conserved in bacteria</fullName>
    </submittedName>
</protein>
<dbReference type="Proteomes" id="UP000251670">
    <property type="component" value="Unassembled WGS sequence"/>
</dbReference>
<evidence type="ECO:0000313" key="1">
    <source>
        <dbReference type="EMBL" id="SDJ51365.1"/>
    </source>
</evidence>
<accession>A0A2X2X6N9</accession>
<dbReference type="Proteomes" id="UP000199426">
    <property type="component" value="Unassembled WGS sequence"/>
</dbReference>
<evidence type="ECO:0000313" key="3">
    <source>
        <dbReference type="Proteomes" id="UP000199426"/>
    </source>
</evidence>
<dbReference type="RefSeq" id="WP_089737970.1">
    <property type="nucleotide sequence ID" value="NZ_FNEG01000006.1"/>
</dbReference>
<sequence>MLEDEFKGKSIVIAIPNHFGLPQRFKENLEAIGLDVLVIPDNIKNKIGFTNTLIHGYKKFIEGTKTFKREKKAELKLATQVEFLNKKNIETFDYALVIRPDMFSSELINIIKERSKIITAYQWDGLDRFPLVYSKIDLFDRFFVFDVNDLSKNEKLLPLTNFYFDDIPISKDDVDVYFVGTYMKNRIDILLKLANKCEHLGLKTSINLNINSVEKAKKYKKEPINIITKPMSFTENIINVSKSKIILDFANDIHYGISMRTFETIGYRKKLITNNKLVKKYDFYNPNNIFVIEDEKLDGLEKFLSIPYEDLPDEINTKYSFTNWIKYVLDIRPHIPINLQK</sequence>
<name>A0A2X2X6N9_CHRJE</name>
<keyword evidence="3" id="KW-1185">Reference proteome</keyword>
<dbReference type="EMBL" id="UAWB01000012">
    <property type="protein sequence ID" value="SQB46361.1"/>
    <property type="molecule type" value="Genomic_DNA"/>
</dbReference>
<dbReference type="AlphaFoldDB" id="A0A2X2X6N9"/>
<proteinExistence type="predicted"/>
<reference evidence="1 3" key="1">
    <citation type="submission" date="2016-10" db="EMBL/GenBank/DDBJ databases">
        <authorList>
            <person name="Varghese N."/>
            <person name="Submissions S."/>
        </authorList>
    </citation>
    <scope>NUCLEOTIDE SEQUENCE [LARGE SCALE GENOMIC DNA]</scope>
    <source>
        <strain evidence="1 3">DSM 19299</strain>
    </source>
</reference>
<dbReference type="OrthoDB" id="3251881at2"/>
<evidence type="ECO:0000313" key="4">
    <source>
        <dbReference type="Proteomes" id="UP000251670"/>
    </source>
</evidence>
<gene>
    <name evidence="2" type="ORF">NCTC13492_03435</name>
    <name evidence="1" type="ORF">SAMN05421542_3635</name>
</gene>